<feature type="domain" description="Methyltransferase small" evidence="6">
    <location>
        <begin position="104"/>
        <end position="196"/>
    </location>
</feature>
<dbReference type="NCBIfam" id="TIGR00536">
    <property type="entry name" value="hemK_fam"/>
    <property type="match status" value="1"/>
</dbReference>
<evidence type="ECO:0000259" key="7">
    <source>
        <dbReference type="Pfam" id="PF17827"/>
    </source>
</evidence>
<keyword evidence="9" id="KW-1185">Reference proteome</keyword>
<reference evidence="8 9" key="1">
    <citation type="submission" date="2019-08" db="EMBL/GenBank/DDBJ databases">
        <title>Aureimonas fodiniaquatilis sp. nov., isolated from a coal mine wastewater.</title>
        <authorList>
            <person name="Kim W."/>
        </authorList>
    </citation>
    <scope>NUCLEOTIDE SEQUENCE [LARGE SCALE GENOMIC DNA]</scope>
    <source>
        <strain evidence="8 9">CAU 1482</strain>
    </source>
</reference>
<evidence type="ECO:0000256" key="2">
    <source>
        <dbReference type="ARBA" id="ARBA00022603"/>
    </source>
</evidence>
<evidence type="ECO:0000256" key="1">
    <source>
        <dbReference type="ARBA" id="ARBA00012771"/>
    </source>
</evidence>
<name>A0A5B0DQX3_9HYPH</name>
<evidence type="ECO:0000259" key="6">
    <source>
        <dbReference type="Pfam" id="PF05175"/>
    </source>
</evidence>
<sequence>MPETTVGQLLRHAQQVLAAAGVATGGLDARLLVMETLGLSNADLILRAEAPVPSGSAEMVSQKLARRCHGEPVHRILGHRPFHALDFILSADTLEPRPDTEALVDLAARAFERRFGRDGEFVFADIGVGSGAVAVSLLGLFARARAVAVDISAGALATASLNAARAGVEDRFLPVRGNYLDAICGPVDAIVSNPPYIPTHTLGELDAQVRNFDPILALDGGLDGLVAYRAIASALESSLSPQGDVLLEIGFDQQQDVTAILDGANFRLENSERDLGGHIRALWFRRN</sequence>
<keyword evidence="4" id="KW-0949">S-adenosyl-L-methionine</keyword>
<dbReference type="InterPro" id="IPR004556">
    <property type="entry name" value="HemK-like"/>
</dbReference>
<dbReference type="RefSeq" id="WP_149301141.1">
    <property type="nucleotide sequence ID" value="NZ_VTWH01000004.1"/>
</dbReference>
<dbReference type="GO" id="GO:0102559">
    <property type="term" value="F:peptide chain release factor N(5)-glutamine methyltransferase activity"/>
    <property type="evidence" value="ECO:0007669"/>
    <property type="project" value="UniProtKB-EC"/>
</dbReference>
<proteinExistence type="predicted"/>
<dbReference type="GO" id="GO:0003676">
    <property type="term" value="F:nucleic acid binding"/>
    <property type="evidence" value="ECO:0007669"/>
    <property type="project" value="InterPro"/>
</dbReference>
<organism evidence="8 9">
    <name type="scientific">Aureimonas fodinaquatilis</name>
    <dbReference type="NCBI Taxonomy" id="2565783"/>
    <lineage>
        <taxon>Bacteria</taxon>
        <taxon>Pseudomonadati</taxon>
        <taxon>Pseudomonadota</taxon>
        <taxon>Alphaproteobacteria</taxon>
        <taxon>Hyphomicrobiales</taxon>
        <taxon>Aurantimonadaceae</taxon>
        <taxon>Aureimonas</taxon>
    </lineage>
</organism>
<dbReference type="InterPro" id="IPR040758">
    <property type="entry name" value="PrmC_N"/>
</dbReference>
<dbReference type="GO" id="GO:0032259">
    <property type="term" value="P:methylation"/>
    <property type="evidence" value="ECO:0007669"/>
    <property type="project" value="UniProtKB-KW"/>
</dbReference>
<dbReference type="PANTHER" id="PTHR18895:SF74">
    <property type="entry name" value="MTRF1L RELEASE FACTOR GLUTAMINE METHYLTRANSFERASE"/>
    <property type="match status" value="1"/>
</dbReference>
<dbReference type="Proteomes" id="UP000324738">
    <property type="component" value="Unassembled WGS sequence"/>
</dbReference>
<comment type="caution">
    <text evidence="8">The sequence shown here is derived from an EMBL/GenBank/DDBJ whole genome shotgun (WGS) entry which is preliminary data.</text>
</comment>
<dbReference type="InterPro" id="IPR029063">
    <property type="entry name" value="SAM-dependent_MTases_sf"/>
</dbReference>
<evidence type="ECO:0000256" key="5">
    <source>
        <dbReference type="ARBA" id="ARBA00048391"/>
    </source>
</evidence>
<dbReference type="OrthoDB" id="9800643at2"/>
<evidence type="ECO:0000256" key="3">
    <source>
        <dbReference type="ARBA" id="ARBA00022679"/>
    </source>
</evidence>
<dbReference type="Gene3D" id="1.10.8.10">
    <property type="entry name" value="DNA helicase RuvA subunit, C-terminal domain"/>
    <property type="match status" value="1"/>
</dbReference>
<dbReference type="Gene3D" id="3.40.50.150">
    <property type="entry name" value="Vaccinia Virus protein VP39"/>
    <property type="match status" value="1"/>
</dbReference>
<dbReference type="PROSITE" id="PS00092">
    <property type="entry name" value="N6_MTASE"/>
    <property type="match status" value="1"/>
</dbReference>
<accession>A0A5B0DQX3</accession>
<evidence type="ECO:0000256" key="4">
    <source>
        <dbReference type="ARBA" id="ARBA00022691"/>
    </source>
</evidence>
<dbReference type="InterPro" id="IPR019874">
    <property type="entry name" value="RF_methyltr_PrmC"/>
</dbReference>
<keyword evidence="2 8" id="KW-0489">Methyltransferase</keyword>
<dbReference type="AlphaFoldDB" id="A0A5B0DQX3"/>
<dbReference type="CDD" id="cd02440">
    <property type="entry name" value="AdoMet_MTases"/>
    <property type="match status" value="1"/>
</dbReference>
<dbReference type="Pfam" id="PF05175">
    <property type="entry name" value="MTS"/>
    <property type="match status" value="1"/>
</dbReference>
<dbReference type="PANTHER" id="PTHR18895">
    <property type="entry name" value="HEMK METHYLTRANSFERASE"/>
    <property type="match status" value="1"/>
</dbReference>
<protein>
    <recommendedName>
        <fullName evidence="1">peptide chain release factor N(5)-glutamine methyltransferase</fullName>
        <ecNumber evidence="1">2.1.1.297</ecNumber>
    </recommendedName>
</protein>
<dbReference type="EMBL" id="VTWH01000004">
    <property type="protein sequence ID" value="KAA0968868.1"/>
    <property type="molecule type" value="Genomic_DNA"/>
</dbReference>
<dbReference type="Pfam" id="PF17827">
    <property type="entry name" value="PrmC_N"/>
    <property type="match status" value="1"/>
</dbReference>
<evidence type="ECO:0000313" key="9">
    <source>
        <dbReference type="Proteomes" id="UP000324738"/>
    </source>
</evidence>
<dbReference type="InterPro" id="IPR002052">
    <property type="entry name" value="DNA_methylase_N6_adenine_CS"/>
</dbReference>
<evidence type="ECO:0000313" key="8">
    <source>
        <dbReference type="EMBL" id="KAA0968868.1"/>
    </source>
</evidence>
<feature type="domain" description="Release factor glutamine methyltransferase N-terminal" evidence="7">
    <location>
        <begin position="8"/>
        <end position="78"/>
    </location>
</feature>
<dbReference type="InterPro" id="IPR007848">
    <property type="entry name" value="Small_mtfrase_dom"/>
</dbReference>
<comment type="catalytic activity">
    <reaction evidence="5">
        <text>L-glutaminyl-[peptide chain release factor] + S-adenosyl-L-methionine = N(5)-methyl-L-glutaminyl-[peptide chain release factor] + S-adenosyl-L-homocysteine + H(+)</text>
        <dbReference type="Rhea" id="RHEA:42896"/>
        <dbReference type="Rhea" id="RHEA-COMP:10271"/>
        <dbReference type="Rhea" id="RHEA-COMP:10272"/>
        <dbReference type="ChEBI" id="CHEBI:15378"/>
        <dbReference type="ChEBI" id="CHEBI:30011"/>
        <dbReference type="ChEBI" id="CHEBI:57856"/>
        <dbReference type="ChEBI" id="CHEBI:59789"/>
        <dbReference type="ChEBI" id="CHEBI:61891"/>
        <dbReference type="EC" id="2.1.1.297"/>
    </reaction>
</comment>
<dbReference type="InterPro" id="IPR050320">
    <property type="entry name" value="N5-glutamine_MTase"/>
</dbReference>
<dbReference type="SUPFAM" id="SSF53335">
    <property type="entry name" value="S-adenosyl-L-methionine-dependent methyltransferases"/>
    <property type="match status" value="1"/>
</dbReference>
<keyword evidence="3 8" id="KW-0808">Transferase</keyword>
<dbReference type="EC" id="2.1.1.297" evidence="1"/>
<dbReference type="NCBIfam" id="TIGR03534">
    <property type="entry name" value="RF_mod_PrmC"/>
    <property type="match status" value="1"/>
</dbReference>
<gene>
    <name evidence="8" type="primary">prmC</name>
    <name evidence="8" type="ORF">FPY71_14960</name>
</gene>